<accession>A0A9D4MPC1</accession>
<evidence type="ECO:0000313" key="2">
    <source>
        <dbReference type="Proteomes" id="UP000828390"/>
    </source>
</evidence>
<protein>
    <submittedName>
        <fullName evidence="1">Uncharacterized protein</fullName>
    </submittedName>
</protein>
<sequence length="626" mass="69917">MGCGPSRSSLGRVGDSTCEYNKTVLEEQNKSKRKGTKSNREIQKTPTYNAFSSTTKLYNHIDGTSKITLRLSTDGSMLEIEQYDYDNNITNESTSEEVWMENRQQLKPTVRCESAPVIRALIDNYQNAGTSTHVTLGHFEKAQSAACNSHSSSIKLTGTVQSMQQQCVGNDRYAGHVISTSDTKSSRILNQTRITCPGCVTNLEDNDNIFILPTSHSTDQFETMTLACSKKNRDYFKPDTLVKSPTFHLPAVNGISKQYKHGALTSVDSINEPIPLSFEKMKQHYETGRKYYMKRGSTSQFMYTSKPNCPMGEDVTSIRCGTALCCLIENSISPFGNLPLALHTGLDSNCRTSLLSEQHTANVNSHNLSSQIQRGSNHESCLQPNKLGHSILSQTCEESMQPRENKTDSVERRWERQVIGSCLETDYCSSQIRDDISKRTAMSTETASDMGNGSDSAIGHAWPTQVLATEQSDAAKSQMYIDTCDCEFCVHSSHANTLRYNKLFLSNGEGQDLEDRFSYEYSCGELGDNAYAWEDDCYQNDCDENNIEELTRLNLDNIADDTETDITDSDTECNLSFKVGPLVSSMFSNEDHLYGYSDHGNEGDIDSTDDDDERDVYMDAMETSYV</sequence>
<gene>
    <name evidence="1" type="ORF">DPMN_005272</name>
</gene>
<dbReference type="EMBL" id="JAIWYP010000001">
    <property type="protein sequence ID" value="KAH3881347.1"/>
    <property type="molecule type" value="Genomic_DNA"/>
</dbReference>
<proteinExistence type="predicted"/>
<name>A0A9D4MPC1_DREPO</name>
<evidence type="ECO:0000313" key="1">
    <source>
        <dbReference type="EMBL" id="KAH3881347.1"/>
    </source>
</evidence>
<dbReference type="Proteomes" id="UP000828390">
    <property type="component" value="Unassembled WGS sequence"/>
</dbReference>
<reference evidence="1" key="2">
    <citation type="submission" date="2020-11" db="EMBL/GenBank/DDBJ databases">
        <authorList>
            <person name="McCartney M.A."/>
            <person name="Auch B."/>
            <person name="Kono T."/>
            <person name="Mallez S."/>
            <person name="Becker A."/>
            <person name="Gohl D.M."/>
            <person name="Silverstein K.A.T."/>
            <person name="Koren S."/>
            <person name="Bechman K.B."/>
            <person name="Herman A."/>
            <person name="Abrahante J.E."/>
            <person name="Garbe J."/>
        </authorList>
    </citation>
    <scope>NUCLEOTIDE SEQUENCE</scope>
    <source>
        <strain evidence="1">Duluth1</strain>
        <tissue evidence="1">Whole animal</tissue>
    </source>
</reference>
<keyword evidence="2" id="KW-1185">Reference proteome</keyword>
<reference evidence="1" key="1">
    <citation type="journal article" date="2019" name="bioRxiv">
        <title>The Genome of the Zebra Mussel, Dreissena polymorpha: A Resource for Invasive Species Research.</title>
        <authorList>
            <person name="McCartney M.A."/>
            <person name="Auch B."/>
            <person name="Kono T."/>
            <person name="Mallez S."/>
            <person name="Zhang Y."/>
            <person name="Obille A."/>
            <person name="Becker A."/>
            <person name="Abrahante J.E."/>
            <person name="Garbe J."/>
            <person name="Badalamenti J.P."/>
            <person name="Herman A."/>
            <person name="Mangelson H."/>
            <person name="Liachko I."/>
            <person name="Sullivan S."/>
            <person name="Sone E.D."/>
            <person name="Koren S."/>
            <person name="Silverstein K.A.T."/>
            <person name="Beckman K.B."/>
            <person name="Gohl D.M."/>
        </authorList>
    </citation>
    <scope>NUCLEOTIDE SEQUENCE</scope>
    <source>
        <strain evidence="1">Duluth1</strain>
        <tissue evidence="1">Whole animal</tissue>
    </source>
</reference>
<organism evidence="1 2">
    <name type="scientific">Dreissena polymorpha</name>
    <name type="common">Zebra mussel</name>
    <name type="synonym">Mytilus polymorpha</name>
    <dbReference type="NCBI Taxonomy" id="45954"/>
    <lineage>
        <taxon>Eukaryota</taxon>
        <taxon>Metazoa</taxon>
        <taxon>Spiralia</taxon>
        <taxon>Lophotrochozoa</taxon>
        <taxon>Mollusca</taxon>
        <taxon>Bivalvia</taxon>
        <taxon>Autobranchia</taxon>
        <taxon>Heteroconchia</taxon>
        <taxon>Euheterodonta</taxon>
        <taxon>Imparidentia</taxon>
        <taxon>Neoheterodontei</taxon>
        <taxon>Myida</taxon>
        <taxon>Dreissenoidea</taxon>
        <taxon>Dreissenidae</taxon>
        <taxon>Dreissena</taxon>
    </lineage>
</organism>
<comment type="caution">
    <text evidence="1">The sequence shown here is derived from an EMBL/GenBank/DDBJ whole genome shotgun (WGS) entry which is preliminary data.</text>
</comment>
<dbReference type="AlphaFoldDB" id="A0A9D4MPC1"/>